<protein>
    <recommendedName>
        <fullName evidence="6">Ribonuclease VapC</fullName>
        <shortName evidence="6">RNase VapC</shortName>
        <ecNumber evidence="6">3.1.-.-</ecNumber>
    </recommendedName>
    <alternativeName>
        <fullName evidence="6">Toxin VapC</fullName>
    </alternativeName>
</protein>
<dbReference type="HAMAP" id="MF_00265">
    <property type="entry name" value="VapC_Nob1"/>
    <property type="match status" value="1"/>
</dbReference>
<organism evidence="8 9">
    <name type="scientific">Conexibacter stalactiti</name>
    <dbReference type="NCBI Taxonomy" id="1940611"/>
    <lineage>
        <taxon>Bacteria</taxon>
        <taxon>Bacillati</taxon>
        <taxon>Actinomycetota</taxon>
        <taxon>Thermoleophilia</taxon>
        <taxon>Solirubrobacterales</taxon>
        <taxon>Conexibacteraceae</taxon>
        <taxon>Conexibacter</taxon>
    </lineage>
</organism>
<gene>
    <name evidence="6" type="primary">vapC</name>
    <name evidence="8" type="ORF">R7226_14530</name>
</gene>
<keyword evidence="3 6" id="KW-0479">Metal-binding</keyword>
<dbReference type="RefSeq" id="WP_318597900.1">
    <property type="nucleotide sequence ID" value="NZ_JAWSTH010000035.1"/>
</dbReference>
<keyword evidence="6" id="KW-0800">Toxin</keyword>
<evidence type="ECO:0000256" key="1">
    <source>
        <dbReference type="ARBA" id="ARBA00022649"/>
    </source>
</evidence>
<evidence type="ECO:0000313" key="8">
    <source>
        <dbReference type="EMBL" id="MDW5595563.1"/>
    </source>
</evidence>
<evidence type="ECO:0000313" key="9">
    <source>
        <dbReference type="Proteomes" id="UP001284601"/>
    </source>
</evidence>
<feature type="domain" description="PIN" evidence="7">
    <location>
        <begin position="4"/>
        <end position="116"/>
    </location>
</feature>
<keyword evidence="5 6" id="KW-0460">Magnesium</keyword>
<dbReference type="Gene3D" id="3.40.50.1010">
    <property type="entry name" value="5'-nuclease"/>
    <property type="match status" value="1"/>
</dbReference>
<dbReference type="InterPro" id="IPR029060">
    <property type="entry name" value="PIN-like_dom_sf"/>
</dbReference>
<evidence type="ECO:0000256" key="2">
    <source>
        <dbReference type="ARBA" id="ARBA00022722"/>
    </source>
</evidence>
<dbReference type="Proteomes" id="UP001284601">
    <property type="component" value="Unassembled WGS sequence"/>
</dbReference>
<accession>A0ABU4HQH4</accession>
<evidence type="ECO:0000256" key="4">
    <source>
        <dbReference type="ARBA" id="ARBA00022801"/>
    </source>
</evidence>
<evidence type="ECO:0000256" key="6">
    <source>
        <dbReference type="HAMAP-Rule" id="MF_00265"/>
    </source>
</evidence>
<dbReference type="EC" id="3.1.-.-" evidence="6"/>
<evidence type="ECO:0000256" key="3">
    <source>
        <dbReference type="ARBA" id="ARBA00022723"/>
    </source>
</evidence>
<feature type="binding site" evidence="6">
    <location>
        <position position="7"/>
    </location>
    <ligand>
        <name>Mg(2+)</name>
        <dbReference type="ChEBI" id="CHEBI:18420"/>
    </ligand>
</feature>
<dbReference type="InterPro" id="IPR002716">
    <property type="entry name" value="PIN_dom"/>
</dbReference>
<dbReference type="InterPro" id="IPR022907">
    <property type="entry name" value="VapC_family"/>
</dbReference>
<dbReference type="EMBL" id="JAWSTH010000035">
    <property type="protein sequence ID" value="MDW5595563.1"/>
    <property type="molecule type" value="Genomic_DNA"/>
</dbReference>
<proteinExistence type="inferred from homology"/>
<evidence type="ECO:0000256" key="5">
    <source>
        <dbReference type="ARBA" id="ARBA00022842"/>
    </source>
</evidence>
<feature type="binding site" evidence="6">
    <location>
        <position position="89"/>
    </location>
    <ligand>
        <name>Mg(2+)</name>
        <dbReference type="ChEBI" id="CHEBI:18420"/>
    </ligand>
</feature>
<comment type="similarity">
    <text evidence="6">Belongs to the PINc/VapC protein family.</text>
</comment>
<dbReference type="SUPFAM" id="SSF88723">
    <property type="entry name" value="PIN domain-like"/>
    <property type="match status" value="1"/>
</dbReference>
<sequence>MNGIYLDTSALGRVLLDEPDAALIREQIAVHVPRWSSELIVVELRRLAARERLLTAAERLLSGVQLLPVGSASLLRASRIEPVTVRSLDAIHLDAAVRLRKRGSITAVMTYDRQLQAGCSHHELSVLAPAAA</sequence>
<evidence type="ECO:0000259" key="7">
    <source>
        <dbReference type="Pfam" id="PF01850"/>
    </source>
</evidence>
<name>A0ABU4HQH4_9ACTN</name>
<comment type="function">
    <text evidence="6">Toxic component of a toxin-antitoxin (TA) system. An RNase.</text>
</comment>
<comment type="caution">
    <text evidence="8">The sequence shown here is derived from an EMBL/GenBank/DDBJ whole genome shotgun (WGS) entry which is preliminary data.</text>
</comment>
<dbReference type="Pfam" id="PF01850">
    <property type="entry name" value="PIN"/>
    <property type="match status" value="1"/>
</dbReference>
<keyword evidence="4 6" id="KW-0378">Hydrolase</keyword>
<reference evidence="9" key="1">
    <citation type="submission" date="2023-07" db="EMBL/GenBank/DDBJ databases">
        <title>Conexibacter stalactiti sp. nov., isolated from stalactites in a lava cave and emended description of the genus Conexibacter.</title>
        <authorList>
            <person name="Lee S.D."/>
        </authorList>
    </citation>
    <scope>NUCLEOTIDE SEQUENCE [LARGE SCALE GENOMIC DNA]</scope>
    <source>
        <strain evidence="9">KCTC 39840</strain>
    </source>
</reference>
<reference evidence="8 9" key="2">
    <citation type="submission" date="2023-10" db="EMBL/GenBank/DDBJ databases">
        <authorList>
            <person name="Han X.F."/>
        </authorList>
    </citation>
    <scope>NUCLEOTIDE SEQUENCE [LARGE SCALE GENOMIC DNA]</scope>
    <source>
        <strain evidence="8 9">KCTC 39840</strain>
    </source>
</reference>
<keyword evidence="9" id="KW-1185">Reference proteome</keyword>
<comment type="cofactor">
    <cofactor evidence="6">
        <name>Mg(2+)</name>
        <dbReference type="ChEBI" id="CHEBI:18420"/>
    </cofactor>
</comment>
<keyword evidence="2 6" id="KW-0540">Nuclease</keyword>
<keyword evidence="1 6" id="KW-1277">Toxin-antitoxin system</keyword>